<evidence type="ECO:0000313" key="1">
    <source>
        <dbReference type="EMBL" id="KAK1137680.1"/>
    </source>
</evidence>
<comment type="caution">
    <text evidence="1">The sequence shown here is derived from an EMBL/GenBank/DDBJ whole genome shotgun (WGS) entry which is preliminary data.</text>
</comment>
<reference evidence="1" key="1">
    <citation type="submission" date="2021-10" db="EMBL/GenBank/DDBJ databases">
        <title>Melipona bicolor Genome sequencing and assembly.</title>
        <authorList>
            <person name="Araujo N.S."/>
            <person name="Arias M.C."/>
        </authorList>
    </citation>
    <scope>NUCLEOTIDE SEQUENCE</scope>
    <source>
        <strain evidence="1">USP_2M_L1-L4_2017</strain>
        <tissue evidence="1">Whole body</tissue>
    </source>
</reference>
<protein>
    <submittedName>
        <fullName evidence="1">Uncharacterized protein</fullName>
    </submittedName>
</protein>
<accession>A0AA40GI37</accession>
<name>A0AA40GI37_9HYME</name>
<evidence type="ECO:0000313" key="2">
    <source>
        <dbReference type="Proteomes" id="UP001177670"/>
    </source>
</evidence>
<sequence length="146" mass="16499">WKFLEVSAIYRKVGHWDRSKLKLNPGIRAESIRVMKIREARKDDTRFRLSTANPSGNLGFLEHTGVLLLSDRCLASIKDSSLTVELLACVPDALTCLLITSPLKLHPISLFIARRGNLLIEFNSRHRKLPRIPRSHGRVLNLNPAA</sequence>
<dbReference type="AlphaFoldDB" id="A0AA40GI37"/>
<keyword evidence="2" id="KW-1185">Reference proteome</keyword>
<organism evidence="1 2">
    <name type="scientific">Melipona bicolor</name>
    <dbReference type="NCBI Taxonomy" id="60889"/>
    <lineage>
        <taxon>Eukaryota</taxon>
        <taxon>Metazoa</taxon>
        <taxon>Ecdysozoa</taxon>
        <taxon>Arthropoda</taxon>
        <taxon>Hexapoda</taxon>
        <taxon>Insecta</taxon>
        <taxon>Pterygota</taxon>
        <taxon>Neoptera</taxon>
        <taxon>Endopterygota</taxon>
        <taxon>Hymenoptera</taxon>
        <taxon>Apocrita</taxon>
        <taxon>Aculeata</taxon>
        <taxon>Apoidea</taxon>
        <taxon>Anthophila</taxon>
        <taxon>Apidae</taxon>
        <taxon>Melipona</taxon>
    </lineage>
</organism>
<dbReference type="Proteomes" id="UP001177670">
    <property type="component" value="Unassembled WGS sequence"/>
</dbReference>
<gene>
    <name evidence="1" type="ORF">K0M31_002177</name>
</gene>
<feature type="non-terminal residue" evidence="1">
    <location>
        <position position="1"/>
    </location>
</feature>
<proteinExistence type="predicted"/>
<dbReference type="EMBL" id="JAHYIQ010000001">
    <property type="protein sequence ID" value="KAK1137680.1"/>
    <property type="molecule type" value="Genomic_DNA"/>
</dbReference>